<keyword evidence="7" id="KW-0325">Glycoprotein</keyword>
<keyword evidence="4 8" id="KW-1133">Transmembrane helix</keyword>
<dbReference type="Gene3D" id="2.60.120.1190">
    <property type="match status" value="1"/>
</dbReference>
<dbReference type="AlphaFoldDB" id="A0AAD5FUS5"/>
<proteinExistence type="predicted"/>
<evidence type="ECO:0000256" key="1">
    <source>
        <dbReference type="ARBA" id="ARBA00004479"/>
    </source>
</evidence>
<evidence type="ECO:0000256" key="2">
    <source>
        <dbReference type="ARBA" id="ARBA00022692"/>
    </source>
</evidence>
<evidence type="ECO:0000256" key="5">
    <source>
        <dbReference type="ARBA" id="ARBA00023136"/>
    </source>
</evidence>
<dbReference type="InterPro" id="IPR048525">
    <property type="entry name" value="DDR1-2_DS-like"/>
</dbReference>
<evidence type="ECO:0000256" key="3">
    <source>
        <dbReference type="ARBA" id="ARBA00022729"/>
    </source>
</evidence>
<evidence type="ECO:0000256" key="8">
    <source>
        <dbReference type="SAM" id="Phobius"/>
    </source>
</evidence>
<evidence type="ECO:0000256" key="6">
    <source>
        <dbReference type="ARBA" id="ARBA00023157"/>
    </source>
</evidence>
<evidence type="ECO:0000256" key="7">
    <source>
        <dbReference type="ARBA" id="ARBA00023180"/>
    </source>
</evidence>
<keyword evidence="5 8" id="KW-0472">Membrane</keyword>
<sequence>MFSQRVKVFQKVVCYFRSDLDWEPTPVSFIPVMDDVNPSARFVIVSLNNHMASAIKCQYYFSDKWMMFSEITFQSDTAMYNTTLAPPNTSATLNTSTEKNPYHKVDDSNTRILIGCLVAIIFILVAIIVIILWRQVWQKVLEK</sequence>
<evidence type="ECO:0000256" key="4">
    <source>
        <dbReference type="ARBA" id="ARBA00022989"/>
    </source>
</evidence>
<accession>A0AAD5FUS5</accession>
<keyword evidence="3" id="KW-0732">Signal</keyword>
<feature type="domain" description="Discoidin" evidence="9">
    <location>
        <begin position="1"/>
        <end position="75"/>
    </location>
</feature>
<dbReference type="Pfam" id="PF21114">
    <property type="entry name" value="DDR1-2_DS-like"/>
    <property type="match status" value="1"/>
</dbReference>
<feature type="transmembrane region" description="Helical" evidence="8">
    <location>
        <begin position="112"/>
        <end position="133"/>
    </location>
</feature>
<organism evidence="10 11">
    <name type="scientific">Silurus asotus</name>
    <name type="common">Amur catfish</name>
    <name type="synonym">Parasilurus asotus</name>
    <dbReference type="NCBI Taxonomy" id="30991"/>
    <lineage>
        <taxon>Eukaryota</taxon>
        <taxon>Metazoa</taxon>
        <taxon>Chordata</taxon>
        <taxon>Craniata</taxon>
        <taxon>Vertebrata</taxon>
        <taxon>Euteleostomi</taxon>
        <taxon>Actinopterygii</taxon>
        <taxon>Neopterygii</taxon>
        <taxon>Teleostei</taxon>
        <taxon>Ostariophysi</taxon>
        <taxon>Siluriformes</taxon>
        <taxon>Siluridae</taxon>
        <taxon>Silurus</taxon>
    </lineage>
</organism>
<keyword evidence="6" id="KW-1015">Disulfide bond</keyword>
<gene>
    <name evidence="10" type="ORF">C0J50_12634</name>
</gene>
<comment type="subcellular location">
    <subcellularLocation>
        <location evidence="1">Membrane</location>
        <topology evidence="1">Single-pass type I membrane protein</topology>
    </subcellularLocation>
</comment>
<keyword evidence="2 8" id="KW-0812">Transmembrane</keyword>
<evidence type="ECO:0000313" key="11">
    <source>
        <dbReference type="Proteomes" id="UP001205998"/>
    </source>
</evidence>
<evidence type="ECO:0000313" key="10">
    <source>
        <dbReference type="EMBL" id="KAI5629965.1"/>
    </source>
</evidence>
<dbReference type="GO" id="GO:0016020">
    <property type="term" value="C:membrane"/>
    <property type="evidence" value="ECO:0007669"/>
    <property type="project" value="UniProtKB-SubCell"/>
</dbReference>
<name>A0AAD5FUS5_SILAS</name>
<feature type="non-terminal residue" evidence="10">
    <location>
        <position position="143"/>
    </location>
</feature>
<dbReference type="Proteomes" id="UP001205998">
    <property type="component" value="Unassembled WGS sequence"/>
</dbReference>
<protein>
    <submittedName>
        <fullName evidence="10">Discoidin domain-containing receptor 2 isoform X3</fullName>
    </submittedName>
</protein>
<reference evidence="10" key="1">
    <citation type="submission" date="2018-07" db="EMBL/GenBank/DDBJ databases">
        <title>Comparative genomics of catfishes provides insights into carnivory and benthic adaptation.</title>
        <authorList>
            <person name="Zhang Y."/>
            <person name="Wang D."/>
            <person name="Peng Z."/>
            <person name="Zheng S."/>
            <person name="Shao F."/>
            <person name="Tao W."/>
        </authorList>
    </citation>
    <scope>NUCLEOTIDE SEQUENCE</scope>
    <source>
        <strain evidence="10">Chongqing</strain>
    </source>
</reference>
<evidence type="ECO:0000259" key="9">
    <source>
        <dbReference type="Pfam" id="PF21114"/>
    </source>
</evidence>
<comment type="caution">
    <text evidence="10">The sequence shown here is derived from an EMBL/GenBank/DDBJ whole genome shotgun (WGS) entry which is preliminary data.</text>
</comment>
<dbReference type="EMBL" id="MU530744">
    <property type="protein sequence ID" value="KAI5629965.1"/>
    <property type="molecule type" value="Genomic_DNA"/>
</dbReference>
<keyword evidence="10" id="KW-0675">Receptor</keyword>
<keyword evidence="11" id="KW-1185">Reference proteome</keyword>